<evidence type="ECO:0000259" key="1">
    <source>
        <dbReference type="PROSITE" id="PS50943"/>
    </source>
</evidence>
<proteinExistence type="predicted"/>
<protein>
    <recommendedName>
        <fullName evidence="1">HTH cro/C1-type domain-containing protein</fullName>
    </recommendedName>
</protein>
<dbReference type="InterPro" id="IPR010982">
    <property type="entry name" value="Lambda_DNA-bd_dom_sf"/>
</dbReference>
<name>A0ABP7I5R6_9PSEU</name>
<dbReference type="Proteomes" id="UP001501624">
    <property type="component" value="Unassembled WGS sequence"/>
</dbReference>
<evidence type="ECO:0000313" key="3">
    <source>
        <dbReference type="Proteomes" id="UP001501624"/>
    </source>
</evidence>
<dbReference type="InterPro" id="IPR001387">
    <property type="entry name" value="Cro/C1-type_HTH"/>
</dbReference>
<dbReference type="CDD" id="cd00093">
    <property type="entry name" value="HTH_XRE"/>
    <property type="match status" value="1"/>
</dbReference>
<gene>
    <name evidence="2" type="ORF">GCM10022380_30600</name>
</gene>
<accession>A0ABP7I5R6</accession>
<dbReference type="SUPFAM" id="SSF46785">
    <property type="entry name" value="Winged helix' DNA-binding domain"/>
    <property type="match status" value="1"/>
</dbReference>
<dbReference type="EMBL" id="BAABCM010000003">
    <property type="protein sequence ID" value="GAA3810697.1"/>
    <property type="molecule type" value="Genomic_DNA"/>
</dbReference>
<evidence type="ECO:0000313" key="2">
    <source>
        <dbReference type="EMBL" id="GAA3810697.1"/>
    </source>
</evidence>
<feature type="domain" description="HTH cro/C1-type" evidence="1">
    <location>
        <begin position="25"/>
        <end position="86"/>
    </location>
</feature>
<organism evidence="2 3">
    <name type="scientific">Amycolatopsis tucumanensis</name>
    <dbReference type="NCBI Taxonomy" id="401106"/>
    <lineage>
        <taxon>Bacteria</taxon>
        <taxon>Bacillati</taxon>
        <taxon>Actinomycetota</taxon>
        <taxon>Actinomycetes</taxon>
        <taxon>Pseudonocardiales</taxon>
        <taxon>Pseudonocardiaceae</taxon>
        <taxon>Amycolatopsis</taxon>
    </lineage>
</organism>
<reference evidence="3" key="1">
    <citation type="journal article" date="2019" name="Int. J. Syst. Evol. Microbiol.">
        <title>The Global Catalogue of Microorganisms (GCM) 10K type strain sequencing project: providing services to taxonomists for standard genome sequencing and annotation.</title>
        <authorList>
            <consortium name="The Broad Institute Genomics Platform"/>
            <consortium name="The Broad Institute Genome Sequencing Center for Infectious Disease"/>
            <person name="Wu L."/>
            <person name="Ma J."/>
        </authorList>
    </citation>
    <scope>NUCLEOTIDE SEQUENCE [LARGE SCALE GENOMIC DNA]</scope>
    <source>
        <strain evidence="3">JCM 17017</strain>
    </source>
</reference>
<comment type="caution">
    <text evidence="2">The sequence shown here is derived from an EMBL/GenBank/DDBJ whole genome shotgun (WGS) entry which is preliminary data.</text>
</comment>
<dbReference type="PROSITE" id="PS50943">
    <property type="entry name" value="HTH_CROC1"/>
    <property type="match status" value="1"/>
</dbReference>
<keyword evidence="3" id="KW-1185">Reference proteome</keyword>
<dbReference type="InterPro" id="IPR036390">
    <property type="entry name" value="WH_DNA-bd_sf"/>
</dbReference>
<dbReference type="SUPFAM" id="SSF47413">
    <property type="entry name" value="lambda repressor-like DNA-binding domains"/>
    <property type="match status" value="1"/>
</dbReference>
<sequence>MAQSAELGALKIMEVDLNQPISHLIRAARRERKLSQYTLARELATVSGRPTVTRDLVARWERGHQIPRLGTRRWLSVVLQVPQERLDQAAAAARRRNRLGHAVVTDNAPAAPGPARRAQGTPALLPVFRSRVQAGILAATLLNPDRSFSLTELAEHSGSSLASVDKENKLLEKAGILTSRREGTIRLMRASGDGPLARPLAELLRLTYGVPQILGEEFGNVRGVLRILVGGVWADRFAGLPGPAPESIELLVSLQPGAPADEQGLHTAARRAEQRLKRPVSFSIAAPERGLDGLQIPRQRPGHPVVEIAPIPPRQVPLASGVSLNGHDVVIQLVRAGHLDLVGGPAANGQPFLDLAAKHISSAERLAEVSPDSAFLLLAKAAQLIGSGLLARQGLRPALSAPEQVVGTAVAAQFGHQFSQIELLRQRARELDMPTSRDSHILPSEAKTYLGTVRTLLAAAREVAGKLALFH</sequence>
<dbReference type="Gene3D" id="1.10.260.40">
    <property type="entry name" value="lambda repressor-like DNA-binding domains"/>
    <property type="match status" value="1"/>
</dbReference>